<dbReference type="AlphaFoldDB" id="A0A1G6TNE1"/>
<dbReference type="Proteomes" id="UP000324896">
    <property type="component" value="Unassembled WGS sequence"/>
</dbReference>
<proteinExistence type="predicted"/>
<dbReference type="RefSeq" id="WP_149797001.1">
    <property type="nucleotide sequence ID" value="NZ_FMYT01000049.1"/>
</dbReference>
<gene>
    <name evidence="1" type="ORF">SAMN04488597_1493</name>
</gene>
<protein>
    <submittedName>
        <fullName evidence="1">Uncharacterized protein</fullName>
    </submittedName>
</protein>
<accession>A0A1G6TNE1</accession>
<dbReference type="EMBL" id="FMYT01000049">
    <property type="protein sequence ID" value="SDD30394.1"/>
    <property type="molecule type" value="Genomic_DNA"/>
</dbReference>
<organism evidence="1 2">
    <name type="scientific">Halanaerobium congolense</name>
    <dbReference type="NCBI Taxonomy" id="54121"/>
    <lineage>
        <taxon>Bacteria</taxon>
        <taxon>Bacillati</taxon>
        <taxon>Bacillota</taxon>
        <taxon>Clostridia</taxon>
        <taxon>Halanaerobiales</taxon>
        <taxon>Halanaerobiaceae</taxon>
        <taxon>Halanaerobium</taxon>
    </lineage>
</organism>
<reference evidence="1 2" key="1">
    <citation type="submission" date="2016-10" db="EMBL/GenBank/DDBJ databases">
        <authorList>
            <person name="Varghese N."/>
            <person name="Submissions S."/>
        </authorList>
    </citation>
    <scope>NUCLEOTIDE SEQUENCE [LARGE SCALE GENOMIC DNA]</scope>
    <source>
        <strain evidence="1 2">WG10</strain>
    </source>
</reference>
<name>A0A1G6TNE1_9FIRM</name>
<evidence type="ECO:0000313" key="1">
    <source>
        <dbReference type="EMBL" id="SDD30394.1"/>
    </source>
</evidence>
<evidence type="ECO:0000313" key="2">
    <source>
        <dbReference type="Proteomes" id="UP000324896"/>
    </source>
</evidence>
<sequence>MIIEYYIHYFFTEALVAKVAIIDENGNFEGWDTADSHDYSKPESYKETGYMWCAECDSKRIVNLCPYKDLLECQNICTYQEWINNEHRHCEFNELEGYKCPECGERSLIPNEEWTYECEKCGFEEKIIFTRKREGYEHINMLLDMKK</sequence>